<dbReference type="AlphaFoldDB" id="X0UB17"/>
<protein>
    <submittedName>
        <fullName evidence="1">Uncharacterized protein</fullName>
    </submittedName>
</protein>
<dbReference type="EMBL" id="BARS01012050">
    <property type="protein sequence ID" value="GAF96516.1"/>
    <property type="molecule type" value="Genomic_DNA"/>
</dbReference>
<gene>
    <name evidence="1" type="ORF">S01H1_21657</name>
</gene>
<reference evidence="1" key="1">
    <citation type="journal article" date="2014" name="Front. Microbiol.">
        <title>High frequency of phylogenetically diverse reductive dehalogenase-homologous genes in deep subseafloor sedimentary metagenomes.</title>
        <authorList>
            <person name="Kawai M."/>
            <person name="Futagami T."/>
            <person name="Toyoda A."/>
            <person name="Takaki Y."/>
            <person name="Nishi S."/>
            <person name="Hori S."/>
            <person name="Arai W."/>
            <person name="Tsubouchi T."/>
            <person name="Morono Y."/>
            <person name="Uchiyama I."/>
            <person name="Ito T."/>
            <person name="Fujiyama A."/>
            <person name="Inagaki F."/>
            <person name="Takami H."/>
        </authorList>
    </citation>
    <scope>NUCLEOTIDE SEQUENCE</scope>
    <source>
        <strain evidence="1">Expedition CK06-06</strain>
    </source>
</reference>
<name>X0UB17_9ZZZZ</name>
<accession>X0UB17</accession>
<evidence type="ECO:0000313" key="1">
    <source>
        <dbReference type="EMBL" id="GAF96516.1"/>
    </source>
</evidence>
<comment type="caution">
    <text evidence="1">The sequence shown here is derived from an EMBL/GenBank/DDBJ whole genome shotgun (WGS) entry which is preliminary data.</text>
</comment>
<proteinExistence type="predicted"/>
<sequence length="121" mass="14461">MNKIIRKTNIKEKIKDFTNNKTIYEKLFDDINFLLISYQNINSPKNFIRDRAIKQFEDLNKNMILINNGIQRYSKESLNKKINNLKIIIENSFKESEKMTFLDTLEFAYACKNLYGKLNTH</sequence>
<organism evidence="1">
    <name type="scientific">marine sediment metagenome</name>
    <dbReference type="NCBI Taxonomy" id="412755"/>
    <lineage>
        <taxon>unclassified sequences</taxon>
        <taxon>metagenomes</taxon>
        <taxon>ecological metagenomes</taxon>
    </lineage>
</organism>